<dbReference type="Proteomes" id="UP000023482">
    <property type="component" value="Unassembled WGS sequence"/>
</dbReference>
<evidence type="ECO:0000256" key="1">
    <source>
        <dbReference type="ARBA" id="ARBA00004418"/>
    </source>
</evidence>
<dbReference type="Pfam" id="PF13379">
    <property type="entry name" value="NMT1_2"/>
    <property type="match status" value="1"/>
</dbReference>
<dbReference type="PANTHER" id="PTHR30024">
    <property type="entry name" value="ALIPHATIC SULFONATES-BINDING PROTEIN-RELATED"/>
    <property type="match status" value="1"/>
</dbReference>
<comment type="similarity">
    <text evidence="2">Belongs to the bacterial solute-binding protein SsuA/TauA family.</text>
</comment>
<dbReference type="SUPFAM" id="SSF53850">
    <property type="entry name" value="Periplasmic binding protein-like II"/>
    <property type="match status" value="1"/>
</dbReference>
<dbReference type="GO" id="GO:0042597">
    <property type="term" value="C:periplasmic space"/>
    <property type="evidence" value="ECO:0007669"/>
    <property type="project" value="UniProtKB-SubCell"/>
</dbReference>
<organism evidence="4 5">
    <name type="scientific">Porphyromonas catoniae ATCC 51270</name>
    <dbReference type="NCBI Taxonomy" id="887901"/>
    <lineage>
        <taxon>Bacteria</taxon>
        <taxon>Pseudomonadati</taxon>
        <taxon>Bacteroidota</taxon>
        <taxon>Bacteroidia</taxon>
        <taxon>Bacteroidales</taxon>
        <taxon>Porphyromonadaceae</taxon>
        <taxon>Porphyromonas</taxon>
    </lineage>
</organism>
<gene>
    <name evidence="4" type="ORF">HMPREF0636_0318</name>
</gene>
<evidence type="ECO:0000256" key="3">
    <source>
        <dbReference type="ARBA" id="ARBA00022729"/>
    </source>
</evidence>
<comment type="caution">
    <text evidence="4">The sequence shown here is derived from an EMBL/GenBank/DDBJ whole genome shotgun (WGS) entry which is preliminary data.</text>
</comment>
<protein>
    <submittedName>
        <fullName evidence="4">NMT1/THI5-like protein</fullName>
    </submittedName>
</protein>
<proteinExistence type="inferred from homology"/>
<keyword evidence="5" id="KW-1185">Reference proteome</keyword>
<dbReference type="EMBL" id="JDFF01000024">
    <property type="protein sequence ID" value="EWC91481.1"/>
    <property type="molecule type" value="Genomic_DNA"/>
</dbReference>
<dbReference type="AlphaFoldDB" id="Z4WPH1"/>
<accession>Z4WPH1</accession>
<name>Z4WPH1_9PORP</name>
<sequence length="335" mass="36258">MQLSSAGARKRPNSPYIFMKRKRRASTIACLCILSLGLVGFVVHSCKKKSQTTLSDSTALVIGVMPSVDYLPIAVAEQKGFFSQPIKLVHFASPMERDAALQTGAVDASVTDYMGAMLLHSKGTDVLLPIACQGMFRLVLGRSTPLAKISDLRGHHVGLSSNTLIEYATEKTLVEGNHPFPYTRVEVQAVPIRLEMLRSGDLDGAILPEPFASIGVAKGLSAIDLPQGLTSNITGLLFLSKATKKEAALRSFLMGYDKAVDYICTHPRKEWIGVLQGLLGISPEVASAIPLPSYTKATLPRTEDLQPILTWMKGKGLVPTDYNAEGLIRPLIQDN</sequence>
<dbReference type="Gene3D" id="3.40.190.10">
    <property type="entry name" value="Periplasmic binding protein-like II"/>
    <property type="match status" value="2"/>
</dbReference>
<keyword evidence="3" id="KW-0732">Signal</keyword>
<evidence type="ECO:0000313" key="4">
    <source>
        <dbReference type="EMBL" id="EWC91481.1"/>
    </source>
</evidence>
<evidence type="ECO:0000313" key="5">
    <source>
        <dbReference type="Proteomes" id="UP000023482"/>
    </source>
</evidence>
<comment type="subcellular location">
    <subcellularLocation>
        <location evidence="1">Periplasm</location>
    </subcellularLocation>
</comment>
<dbReference type="PANTHER" id="PTHR30024:SF47">
    <property type="entry name" value="TAURINE-BINDING PERIPLASMIC PROTEIN"/>
    <property type="match status" value="1"/>
</dbReference>
<dbReference type="PATRIC" id="fig|887901.3.peg.1326"/>
<reference evidence="4 5" key="1">
    <citation type="submission" date="2014-01" db="EMBL/GenBank/DDBJ databases">
        <authorList>
            <person name="Durkin A.S."/>
            <person name="McCorrison J."/>
            <person name="Torralba M."/>
            <person name="Gillis M."/>
            <person name="Haft D.H."/>
            <person name="Methe B."/>
            <person name="Sutton G."/>
            <person name="Nelson K.E."/>
        </authorList>
    </citation>
    <scope>NUCLEOTIDE SEQUENCE [LARGE SCALE GENOMIC DNA]</scope>
    <source>
        <strain evidence="4 5">ATCC 51270</strain>
    </source>
</reference>
<evidence type="ECO:0000256" key="2">
    <source>
        <dbReference type="ARBA" id="ARBA00010742"/>
    </source>
</evidence>